<proteinExistence type="predicted"/>
<sequence length="51" mass="5697">MFPILLGQVAKRLTVIAKNPFYPDPVAYCEGAENVLDALLFTTDRPARTCR</sequence>
<evidence type="ECO:0000313" key="1">
    <source>
        <dbReference type="EMBL" id="TQM65649.1"/>
    </source>
</evidence>
<keyword evidence="2" id="KW-1185">Reference proteome</keyword>
<evidence type="ECO:0000313" key="2">
    <source>
        <dbReference type="Proteomes" id="UP000318331"/>
    </source>
</evidence>
<organism evidence="1 2">
    <name type="scientific">Klugiella xanthotipulae</name>
    <dbReference type="NCBI Taxonomy" id="244735"/>
    <lineage>
        <taxon>Bacteria</taxon>
        <taxon>Bacillati</taxon>
        <taxon>Actinomycetota</taxon>
        <taxon>Actinomycetes</taxon>
        <taxon>Micrococcales</taxon>
        <taxon>Microbacteriaceae</taxon>
        <taxon>Klugiella</taxon>
    </lineage>
</organism>
<gene>
    <name evidence="1" type="ORF">FB466_0457</name>
</gene>
<protein>
    <submittedName>
        <fullName evidence="1">Uncharacterized protein</fullName>
    </submittedName>
</protein>
<dbReference type="EMBL" id="VFPN01000001">
    <property type="protein sequence ID" value="TQM65649.1"/>
    <property type="molecule type" value="Genomic_DNA"/>
</dbReference>
<reference evidence="1 2" key="1">
    <citation type="submission" date="2019-06" db="EMBL/GenBank/DDBJ databases">
        <title>Sequencing the genomes of 1000 actinobacteria strains.</title>
        <authorList>
            <person name="Klenk H.-P."/>
        </authorList>
    </citation>
    <scope>NUCLEOTIDE SEQUENCE [LARGE SCALE GENOMIC DNA]</scope>
    <source>
        <strain evidence="1 2">DSM 18031</strain>
    </source>
</reference>
<dbReference type="Proteomes" id="UP000318331">
    <property type="component" value="Unassembled WGS sequence"/>
</dbReference>
<name>A0A543I508_9MICO</name>
<dbReference type="AlphaFoldDB" id="A0A543I508"/>
<comment type="caution">
    <text evidence="1">The sequence shown here is derived from an EMBL/GenBank/DDBJ whole genome shotgun (WGS) entry which is preliminary data.</text>
</comment>
<accession>A0A543I508</accession>